<dbReference type="PANTHER" id="PTHR43233:SF1">
    <property type="entry name" value="FAMILY N-ACETYLTRANSFERASE, PUTATIVE (AFU_ORTHOLOGUE AFUA_6G03350)-RELATED"/>
    <property type="match status" value="1"/>
</dbReference>
<organism evidence="2 4">
    <name type="scientific">Chitinophaga sancti</name>
    <dbReference type="NCBI Taxonomy" id="1004"/>
    <lineage>
        <taxon>Bacteria</taxon>
        <taxon>Pseudomonadati</taxon>
        <taxon>Bacteroidota</taxon>
        <taxon>Chitinophagia</taxon>
        <taxon>Chitinophagales</taxon>
        <taxon>Chitinophagaceae</taxon>
        <taxon>Chitinophaga</taxon>
    </lineage>
</organism>
<dbReference type="GO" id="GO:0016747">
    <property type="term" value="F:acyltransferase activity, transferring groups other than amino-acyl groups"/>
    <property type="evidence" value="ECO:0007669"/>
    <property type="project" value="InterPro"/>
</dbReference>
<feature type="domain" description="N-acetyltransferase" evidence="1">
    <location>
        <begin position="3"/>
        <end position="132"/>
    </location>
</feature>
<proteinExistence type="predicted"/>
<dbReference type="Proteomes" id="UP001326715">
    <property type="component" value="Chromosome"/>
</dbReference>
<evidence type="ECO:0000313" key="3">
    <source>
        <dbReference type="EMBL" id="WQG92243.1"/>
    </source>
</evidence>
<dbReference type="SUPFAM" id="SSF55729">
    <property type="entry name" value="Acyl-CoA N-acyltransferases (Nat)"/>
    <property type="match status" value="1"/>
</dbReference>
<evidence type="ECO:0000313" key="2">
    <source>
        <dbReference type="EMBL" id="SFW80005.1"/>
    </source>
</evidence>
<dbReference type="Pfam" id="PF13673">
    <property type="entry name" value="Acetyltransf_10"/>
    <property type="match status" value="1"/>
</dbReference>
<dbReference type="InterPro" id="IPR016181">
    <property type="entry name" value="Acyl_CoA_acyltransferase"/>
</dbReference>
<reference evidence="2 4" key="1">
    <citation type="submission" date="2016-11" db="EMBL/GenBank/DDBJ databases">
        <authorList>
            <person name="Jaros S."/>
            <person name="Januszkiewicz K."/>
            <person name="Wedrychowicz H."/>
        </authorList>
    </citation>
    <scope>NUCLEOTIDE SEQUENCE [LARGE SCALE GENOMIC DNA]</scope>
    <source>
        <strain evidence="2 4">DSM 784</strain>
    </source>
</reference>
<dbReference type="PROSITE" id="PS51186">
    <property type="entry name" value="GNAT"/>
    <property type="match status" value="1"/>
</dbReference>
<name>A0A1K1S7L0_9BACT</name>
<dbReference type="RefSeq" id="WP_072363850.1">
    <property type="nucleotide sequence ID" value="NZ_CBHWAX010000131.1"/>
</dbReference>
<keyword evidence="3" id="KW-0012">Acyltransferase</keyword>
<gene>
    <name evidence="2" type="ORF">SAMN05661012_04882</name>
    <name evidence="3" type="ORF">SR876_12065</name>
</gene>
<accession>A0A1K1S7L0</accession>
<reference evidence="3 5" key="2">
    <citation type="submission" date="2023-11" db="EMBL/GenBank/DDBJ databases">
        <title>MicrobeMod: A computational toolkit for identifying prokaryotic methylation and restriction-modification with nanopore sequencing.</title>
        <authorList>
            <person name="Crits-Christoph A."/>
            <person name="Kang S.C."/>
            <person name="Lee H."/>
            <person name="Ostrov N."/>
        </authorList>
    </citation>
    <scope>NUCLEOTIDE SEQUENCE [LARGE SCALE GENOMIC DNA]</scope>
    <source>
        <strain evidence="3 5">ATCC 23090</strain>
    </source>
</reference>
<dbReference type="Proteomes" id="UP000183788">
    <property type="component" value="Unassembled WGS sequence"/>
</dbReference>
<keyword evidence="5" id="KW-1185">Reference proteome</keyword>
<sequence length="132" mass="14933">MHIQYKNDTIPATQDIIALYDNAVLNRPTEDRERIARMYENSNLVISAWDGDRLVGVARSLTDYCFCCYLSDLAVNKDYQAAGIGKQLVALTQEAIGPQTMLLLLSAPTAMEYYPKIGMTKLDNAFYFPRKQ</sequence>
<dbReference type="AlphaFoldDB" id="A0A1K1S7L0"/>
<dbReference type="PANTHER" id="PTHR43233">
    <property type="entry name" value="FAMILY N-ACETYLTRANSFERASE, PUTATIVE (AFU_ORTHOLOGUE AFUA_6G03350)-RELATED"/>
    <property type="match status" value="1"/>
</dbReference>
<evidence type="ECO:0000313" key="4">
    <source>
        <dbReference type="Proteomes" id="UP000183788"/>
    </source>
</evidence>
<evidence type="ECO:0000259" key="1">
    <source>
        <dbReference type="PROSITE" id="PS51186"/>
    </source>
</evidence>
<protein>
    <submittedName>
        <fullName evidence="2">Acetyltransferase (GNAT) domain-containing protein</fullName>
    </submittedName>
    <submittedName>
        <fullName evidence="3">GNAT family N-acetyltransferase</fullName>
        <ecNumber evidence="3">2.3.1.-</ecNumber>
    </submittedName>
</protein>
<dbReference type="Gene3D" id="3.40.630.30">
    <property type="match status" value="1"/>
</dbReference>
<dbReference type="OrthoDB" id="9775804at2"/>
<dbReference type="EMBL" id="FPIZ01000018">
    <property type="protein sequence ID" value="SFW80005.1"/>
    <property type="molecule type" value="Genomic_DNA"/>
</dbReference>
<dbReference type="InterPro" id="IPR053144">
    <property type="entry name" value="Acetyltransferase_Butenolide"/>
</dbReference>
<evidence type="ECO:0000313" key="5">
    <source>
        <dbReference type="Proteomes" id="UP001326715"/>
    </source>
</evidence>
<keyword evidence="2" id="KW-0808">Transferase</keyword>
<dbReference type="EC" id="2.3.1.-" evidence="3"/>
<dbReference type="InterPro" id="IPR000182">
    <property type="entry name" value="GNAT_dom"/>
</dbReference>
<dbReference type="STRING" id="1004.SAMN05661012_04882"/>
<dbReference type="CDD" id="cd04301">
    <property type="entry name" value="NAT_SF"/>
    <property type="match status" value="1"/>
</dbReference>
<dbReference type="EMBL" id="CP140154">
    <property type="protein sequence ID" value="WQG92243.1"/>
    <property type="molecule type" value="Genomic_DNA"/>
</dbReference>